<dbReference type="STRING" id="504486.SAMN05660703_1957"/>
<dbReference type="InterPro" id="IPR028204">
    <property type="entry name" value="Tricorn_C1"/>
</dbReference>
<dbReference type="SMART" id="SM00245">
    <property type="entry name" value="TSPc"/>
    <property type="match status" value="1"/>
</dbReference>
<dbReference type="CDD" id="cd07563">
    <property type="entry name" value="Peptidase_S41_IRBP"/>
    <property type="match status" value="1"/>
</dbReference>
<evidence type="ECO:0000313" key="3">
    <source>
        <dbReference type="Proteomes" id="UP000192360"/>
    </source>
</evidence>
<dbReference type="InterPro" id="IPR029045">
    <property type="entry name" value="ClpP/crotonase-like_dom_sf"/>
</dbReference>
<dbReference type="PROSITE" id="PS51257">
    <property type="entry name" value="PROKAR_LIPOPROTEIN"/>
    <property type="match status" value="1"/>
</dbReference>
<dbReference type="AlphaFoldDB" id="A0A1W2ACH3"/>
<dbReference type="EMBL" id="FWXO01000002">
    <property type="protein sequence ID" value="SMC57938.1"/>
    <property type="molecule type" value="Genomic_DNA"/>
</dbReference>
<dbReference type="Gene3D" id="3.90.226.10">
    <property type="entry name" value="2-enoyl-CoA Hydratase, Chain A, domain 1"/>
    <property type="match status" value="1"/>
</dbReference>
<proteinExistence type="predicted"/>
<sequence length="475" mass="54803">MRSNNILFSLLFFLILVIGCKPNKEENNSIEGIWESMGYGEILKIDATSYEYFDITDFSCLPAKEGNISEVKNSMQVSNDTLIIKRGFNKYRYARIKELPDFCNQNSKDKNDISYNFEVFANTYKNHYAYFDLNKIDWDSLYINSKNKINSKSTEVDLYLVMEDMIEKLKDNHGSIEPTDEVYELAANQIQSEIAEEETEVLKKYGDFEIADIVADFYLKEDLTKNSWLMKWGKIENNVGYIQIKAMYLYADLNLNDSLVQENGFVSTYMDAFDRLSYEQQISEEVAGISKVMDSVMQDLKETKHIIIDVRFNGGGQDVVALEILRRFNSDRKQIAIKKARHNNGYTIKTPIYLEPTKQPYTKPVYLLTSQQSASATDMMALGSMELNNLKRIGSHTNGAISDALQKTLPNGWYFSLSNEVYTDNNDKCYENIGIPVHYELNYPNDRQTFFRSIANDLEKDKRNILNAVNVLQSK</sequence>
<evidence type="ECO:0000313" key="2">
    <source>
        <dbReference type="EMBL" id="SMC57938.1"/>
    </source>
</evidence>
<dbReference type="PANTHER" id="PTHR11261:SF3">
    <property type="entry name" value="RETINOL-BINDING PROTEIN 3"/>
    <property type="match status" value="1"/>
</dbReference>
<protein>
    <submittedName>
        <fullName evidence="2">Peptidase family S41</fullName>
    </submittedName>
</protein>
<dbReference type="GO" id="GO:0008236">
    <property type="term" value="F:serine-type peptidase activity"/>
    <property type="evidence" value="ECO:0007669"/>
    <property type="project" value="InterPro"/>
</dbReference>
<dbReference type="RefSeq" id="WP_084061283.1">
    <property type="nucleotide sequence ID" value="NZ_FWXO01000002.1"/>
</dbReference>
<accession>A0A1W2ACH3</accession>
<organism evidence="2 3">
    <name type="scientific">Cellulophaga tyrosinoxydans</name>
    <dbReference type="NCBI Taxonomy" id="504486"/>
    <lineage>
        <taxon>Bacteria</taxon>
        <taxon>Pseudomonadati</taxon>
        <taxon>Bacteroidota</taxon>
        <taxon>Flavobacteriia</taxon>
        <taxon>Flavobacteriales</taxon>
        <taxon>Flavobacteriaceae</taxon>
        <taxon>Cellulophaga</taxon>
    </lineage>
</organism>
<dbReference type="Pfam" id="PF03572">
    <property type="entry name" value="Peptidase_S41"/>
    <property type="match status" value="1"/>
</dbReference>
<dbReference type="OrthoDB" id="6397760at2"/>
<dbReference type="SUPFAM" id="SSF52096">
    <property type="entry name" value="ClpP/crotonase"/>
    <property type="match status" value="1"/>
</dbReference>
<keyword evidence="3" id="KW-1185">Reference proteome</keyword>
<dbReference type="PANTHER" id="PTHR11261">
    <property type="entry name" value="INTERPHOTORECEPTOR RETINOID-BINDING PROTEIN"/>
    <property type="match status" value="1"/>
</dbReference>
<dbReference type="Pfam" id="PF14684">
    <property type="entry name" value="Tricorn_C1"/>
    <property type="match status" value="1"/>
</dbReference>
<dbReference type="Proteomes" id="UP000192360">
    <property type="component" value="Unassembled WGS sequence"/>
</dbReference>
<gene>
    <name evidence="2" type="ORF">SAMN05660703_1957</name>
</gene>
<name>A0A1W2ACH3_9FLAO</name>
<dbReference type="GO" id="GO:0006508">
    <property type="term" value="P:proteolysis"/>
    <property type="evidence" value="ECO:0007669"/>
    <property type="project" value="InterPro"/>
</dbReference>
<dbReference type="InterPro" id="IPR005151">
    <property type="entry name" value="Tail-specific_protease"/>
</dbReference>
<evidence type="ECO:0000259" key="1">
    <source>
        <dbReference type="SMART" id="SM00245"/>
    </source>
</evidence>
<dbReference type="Gene3D" id="3.30.750.44">
    <property type="match status" value="1"/>
</dbReference>
<feature type="domain" description="Tail specific protease" evidence="1">
    <location>
        <begin position="252"/>
        <end position="442"/>
    </location>
</feature>
<reference evidence="2 3" key="1">
    <citation type="submission" date="2017-04" db="EMBL/GenBank/DDBJ databases">
        <authorList>
            <person name="Afonso C.L."/>
            <person name="Miller P.J."/>
            <person name="Scott M.A."/>
            <person name="Spackman E."/>
            <person name="Goraichik I."/>
            <person name="Dimitrov K.M."/>
            <person name="Suarez D.L."/>
            <person name="Swayne D.E."/>
        </authorList>
    </citation>
    <scope>NUCLEOTIDE SEQUENCE [LARGE SCALE GENOMIC DNA]</scope>
    <source>
        <strain evidence="2 3">DSM 21164</strain>
    </source>
</reference>